<dbReference type="AlphaFoldDB" id="A0A9I9DLT1"/>
<name>A0A9I9DLT1_CUCME</name>
<reference evidence="1" key="1">
    <citation type="submission" date="2023-03" db="UniProtKB">
        <authorList>
            <consortium name="EnsemblPlants"/>
        </authorList>
    </citation>
    <scope>IDENTIFICATION</scope>
</reference>
<proteinExistence type="predicted"/>
<protein>
    <submittedName>
        <fullName evidence="1">Uncharacterized protein</fullName>
    </submittedName>
</protein>
<evidence type="ECO:0000313" key="1">
    <source>
        <dbReference type="EnsemblPlants" id="MELO3C020387.2.1"/>
    </source>
</evidence>
<dbReference type="Gramene" id="MELO3C020387.2.1">
    <property type="protein sequence ID" value="MELO3C020387.2.1"/>
    <property type="gene ID" value="MELO3C020387.2"/>
</dbReference>
<organism evidence="1">
    <name type="scientific">Cucumis melo</name>
    <name type="common">Muskmelon</name>
    <dbReference type="NCBI Taxonomy" id="3656"/>
    <lineage>
        <taxon>Eukaryota</taxon>
        <taxon>Viridiplantae</taxon>
        <taxon>Streptophyta</taxon>
        <taxon>Embryophyta</taxon>
        <taxon>Tracheophyta</taxon>
        <taxon>Spermatophyta</taxon>
        <taxon>Magnoliopsida</taxon>
        <taxon>eudicotyledons</taxon>
        <taxon>Gunneridae</taxon>
        <taxon>Pentapetalae</taxon>
        <taxon>rosids</taxon>
        <taxon>fabids</taxon>
        <taxon>Cucurbitales</taxon>
        <taxon>Cucurbitaceae</taxon>
        <taxon>Benincaseae</taxon>
        <taxon>Cucumis</taxon>
    </lineage>
</organism>
<dbReference type="EnsemblPlants" id="MELO3C020387.2.1">
    <property type="protein sequence ID" value="MELO3C020387.2.1"/>
    <property type="gene ID" value="MELO3C020387.2"/>
</dbReference>
<accession>A0A9I9DLT1</accession>
<sequence length="70" mass="7846">MGLMVQSEADSNNEAWNCWRNIRGPCLLGPTHLPFSLGQTSHGCPSHVRVKPQHDIPRPTYVAPLFHTIK</sequence>